<feature type="region of interest" description="Disordered" evidence="2">
    <location>
        <begin position="1"/>
        <end position="42"/>
    </location>
</feature>
<organism evidence="3 4">
    <name type="scientific">Trachymyrmex cornetzi</name>
    <dbReference type="NCBI Taxonomy" id="471704"/>
    <lineage>
        <taxon>Eukaryota</taxon>
        <taxon>Metazoa</taxon>
        <taxon>Ecdysozoa</taxon>
        <taxon>Arthropoda</taxon>
        <taxon>Hexapoda</taxon>
        <taxon>Insecta</taxon>
        <taxon>Pterygota</taxon>
        <taxon>Neoptera</taxon>
        <taxon>Endopterygota</taxon>
        <taxon>Hymenoptera</taxon>
        <taxon>Apocrita</taxon>
        <taxon>Aculeata</taxon>
        <taxon>Formicoidea</taxon>
        <taxon>Formicidae</taxon>
        <taxon>Myrmicinae</taxon>
        <taxon>Trachymyrmex</taxon>
    </lineage>
</organism>
<name>A0A195E0B3_9HYME</name>
<reference evidence="3 4" key="1">
    <citation type="submission" date="2015-09" db="EMBL/GenBank/DDBJ databases">
        <title>Trachymyrmex cornetzi WGS genome.</title>
        <authorList>
            <person name="Nygaard S."/>
            <person name="Hu H."/>
            <person name="Boomsma J."/>
            <person name="Zhang G."/>
        </authorList>
    </citation>
    <scope>NUCLEOTIDE SEQUENCE [LARGE SCALE GENOMIC DNA]</scope>
    <source>
        <strain evidence="3">Tcor2-1</strain>
        <tissue evidence="3">Whole body</tissue>
    </source>
</reference>
<dbReference type="Gene3D" id="1.25.40.20">
    <property type="entry name" value="Ankyrin repeat-containing domain"/>
    <property type="match status" value="1"/>
</dbReference>
<dbReference type="PROSITE" id="PS50088">
    <property type="entry name" value="ANK_REPEAT"/>
    <property type="match status" value="1"/>
</dbReference>
<dbReference type="STRING" id="471704.A0A195E0B3"/>
<dbReference type="InterPro" id="IPR036770">
    <property type="entry name" value="Ankyrin_rpt-contain_sf"/>
</dbReference>
<dbReference type="Pfam" id="PF00023">
    <property type="entry name" value="Ank"/>
    <property type="match status" value="1"/>
</dbReference>
<keyword evidence="1" id="KW-0040">ANK repeat</keyword>
<gene>
    <name evidence="3" type="ORF">ALC57_09216</name>
</gene>
<keyword evidence="4" id="KW-1185">Reference proteome</keyword>
<evidence type="ECO:0000256" key="1">
    <source>
        <dbReference type="PROSITE-ProRule" id="PRU00023"/>
    </source>
</evidence>
<proteinExistence type="predicted"/>
<protein>
    <submittedName>
        <fullName evidence="3">Uncharacterized protein</fullName>
    </submittedName>
</protein>
<accession>A0A195E0B3</accession>
<dbReference type="EMBL" id="KQ979955">
    <property type="protein sequence ID" value="KYN18536.1"/>
    <property type="molecule type" value="Genomic_DNA"/>
</dbReference>
<dbReference type="AlphaFoldDB" id="A0A195E0B3"/>
<evidence type="ECO:0000313" key="4">
    <source>
        <dbReference type="Proteomes" id="UP000078492"/>
    </source>
</evidence>
<feature type="repeat" description="ANK" evidence="1">
    <location>
        <begin position="108"/>
        <end position="140"/>
    </location>
</feature>
<evidence type="ECO:0000256" key="2">
    <source>
        <dbReference type="SAM" id="MobiDB-lite"/>
    </source>
</evidence>
<dbReference type="SUPFAM" id="SSF48403">
    <property type="entry name" value="Ankyrin repeat"/>
    <property type="match status" value="1"/>
</dbReference>
<dbReference type="InterPro" id="IPR002110">
    <property type="entry name" value="Ankyrin_rpt"/>
</dbReference>
<feature type="compositionally biased region" description="Basic and acidic residues" evidence="2">
    <location>
        <begin position="1"/>
        <end position="22"/>
    </location>
</feature>
<dbReference type="Proteomes" id="UP000078492">
    <property type="component" value="Unassembled WGS sequence"/>
</dbReference>
<sequence length="177" mass="19565">MEDQIHSELILKEEREEDEIKGGRCSAETAESEKSVTPDGSAIGIRPKPLIYKPENVSIGCKSEPLETKWHWAPGAWQDSTRTSAFQPYKKVPCGSFKSIIHFLSICDGNTPLIYGAHCDHPHVCYELLIKGAEITLTNTSNVSAYKAAIMNNSMNAKAVIENHLIPQIISTPTDEL</sequence>
<evidence type="ECO:0000313" key="3">
    <source>
        <dbReference type="EMBL" id="KYN18536.1"/>
    </source>
</evidence>